<evidence type="ECO:0000256" key="3">
    <source>
        <dbReference type="ARBA" id="ARBA00022801"/>
    </source>
</evidence>
<proteinExistence type="predicted"/>
<dbReference type="Gene3D" id="2.40.50.90">
    <property type="match status" value="1"/>
</dbReference>
<dbReference type="PROSITE" id="PS50830">
    <property type="entry name" value="TNASE_3"/>
    <property type="match status" value="1"/>
</dbReference>
<dbReference type="InterPro" id="IPR035437">
    <property type="entry name" value="SNase_OB-fold_sf"/>
</dbReference>
<dbReference type="GO" id="GO:0005737">
    <property type="term" value="C:cytoplasm"/>
    <property type="evidence" value="ECO:0007669"/>
    <property type="project" value="TreeGrafter"/>
</dbReference>
<comment type="caution">
    <text evidence="5">The sequence shown here is derived from an EMBL/GenBank/DDBJ whole genome shotgun (WGS) entry which is preliminary data.</text>
</comment>
<keyword evidence="1" id="KW-0540">Nuclease</keyword>
<dbReference type="GO" id="GO:0004519">
    <property type="term" value="F:endonuclease activity"/>
    <property type="evidence" value="ECO:0007669"/>
    <property type="project" value="UniProtKB-KW"/>
</dbReference>
<name>A0A4R3LSC4_9BURK</name>
<gene>
    <name evidence="5" type="ORF">EDC26_11580</name>
</gene>
<keyword evidence="3" id="KW-0378">Hydrolase</keyword>
<reference evidence="5 6" key="1">
    <citation type="submission" date="2019-03" db="EMBL/GenBank/DDBJ databases">
        <title>Genomic Encyclopedia of Type Strains, Phase IV (KMG-IV): sequencing the most valuable type-strain genomes for metagenomic binning, comparative biology and taxonomic classification.</title>
        <authorList>
            <person name="Goeker M."/>
        </authorList>
    </citation>
    <scope>NUCLEOTIDE SEQUENCE [LARGE SCALE GENOMIC DNA]</scope>
    <source>
        <strain evidence="5 6">DSM 24591</strain>
    </source>
</reference>
<dbReference type="GO" id="GO:0016787">
    <property type="term" value="F:hydrolase activity"/>
    <property type="evidence" value="ECO:0007669"/>
    <property type="project" value="UniProtKB-KW"/>
</dbReference>
<evidence type="ECO:0000256" key="1">
    <source>
        <dbReference type="ARBA" id="ARBA00022722"/>
    </source>
</evidence>
<dbReference type="PANTHER" id="PTHR12302:SF3">
    <property type="entry name" value="SERINE_THREONINE-PROTEIN KINASE 31"/>
    <property type="match status" value="1"/>
</dbReference>
<evidence type="ECO:0000256" key="2">
    <source>
        <dbReference type="ARBA" id="ARBA00022759"/>
    </source>
</evidence>
<dbReference type="RefSeq" id="WP_132584549.1">
    <property type="nucleotide sequence ID" value="NZ_SMAJ01000015.1"/>
</dbReference>
<dbReference type="SUPFAM" id="SSF50199">
    <property type="entry name" value="Staphylococcal nuclease"/>
    <property type="match status" value="1"/>
</dbReference>
<dbReference type="Proteomes" id="UP000295525">
    <property type="component" value="Unassembled WGS sequence"/>
</dbReference>
<keyword evidence="6" id="KW-1185">Reference proteome</keyword>
<evidence type="ECO:0000313" key="5">
    <source>
        <dbReference type="EMBL" id="TCT03422.1"/>
    </source>
</evidence>
<keyword evidence="2 5" id="KW-0255">Endonuclease</keyword>
<accession>A0A4R3LSC4</accession>
<evidence type="ECO:0000313" key="6">
    <source>
        <dbReference type="Proteomes" id="UP000295525"/>
    </source>
</evidence>
<dbReference type="PANTHER" id="PTHR12302">
    <property type="entry name" value="EBNA2 BINDING PROTEIN P100"/>
    <property type="match status" value="1"/>
</dbReference>
<dbReference type="EMBL" id="SMAJ01000015">
    <property type="protein sequence ID" value="TCT03422.1"/>
    <property type="molecule type" value="Genomic_DNA"/>
</dbReference>
<feature type="domain" description="TNase-like" evidence="4">
    <location>
        <begin position="60"/>
        <end position="192"/>
    </location>
</feature>
<dbReference type="Pfam" id="PF00565">
    <property type="entry name" value="SNase"/>
    <property type="match status" value="1"/>
</dbReference>
<protein>
    <submittedName>
        <fullName evidence="5">Endonuclease YncB(Thermonuclease family)</fullName>
    </submittedName>
</protein>
<evidence type="ECO:0000259" key="4">
    <source>
        <dbReference type="PROSITE" id="PS50830"/>
    </source>
</evidence>
<sequence length="211" mass="23179">MGRFLTMLLRTLGGRLLASRHSQVLTLLGALILAGLGTLNLLQPRATARPAGQQVHEGAYTLTGKVVRVADGDTFTLLVDGRQERIRLASIDAPETTHDRQQPGQPMAQASKKALAGLIAGKTLSLACFEHDQYERSVCDVPLGDGTTANQKQVAAGMAWANMQGRGKYMRDARIPELEAHARQARVGLWQDPNPVQPWVWRYQCWKKAQC</sequence>
<dbReference type="AlphaFoldDB" id="A0A4R3LSC4"/>
<dbReference type="SMART" id="SM00318">
    <property type="entry name" value="SNc"/>
    <property type="match status" value="1"/>
</dbReference>
<dbReference type="InterPro" id="IPR016071">
    <property type="entry name" value="Staphylococal_nuclease_OB-fold"/>
</dbReference>
<dbReference type="OrthoDB" id="9805504at2"/>
<organism evidence="5 6">
    <name type="scientific">Paralcaligenes ureilyticus</name>
    <dbReference type="NCBI Taxonomy" id="627131"/>
    <lineage>
        <taxon>Bacteria</taxon>
        <taxon>Pseudomonadati</taxon>
        <taxon>Pseudomonadota</taxon>
        <taxon>Betaproteobacteria</taxon>
        <taxon>Burkholderiales</taxon>
        <taxon>Alcaligenaceae</taxon>
        <taxon>Paralcaligenes</taxon>
    </lineage>
</organism>